<dbReference type="AlphaFoldDB" id="A0A371H000"/>
<dbReference type="OrthoDB" id="1418540at2759"/>
<dbReference type="PANTHER" id="PTHR32108:SF9">
    <property type="entry name" value="REVERSE TRANSCRIPTASE RNASE H-LIKE DOMAIN-CONTAINING PROTEIN"/>
    <property type="match status" value="1"/>
</dbReference>
<dbReference type="EMBL" id="QJKJ01003973">
    <property type="protein sequence ID" value="RDX96101.1"/>
    <property type="molecule type" value="Genomic_DNA"/>
</dbReference>
<gene>
    <name evidence="1" type="ORF">CR513_21281</name>
</gene>
<dbReference type="Proteomes" id="UP000257109">
    <property type="component" value="Unassembled WGS sequence"/>
</dbReference>
<comment type="caution">
    <text evidence="1">The sequence shown here is derived from an EMBL/GenBank/DDBJ whole genome shotgun (WGS) entry which is preliminary data.</text>
</comment>
<reference evidence="1" key="1">
    <citation type="submission" date="2018-05" db="EMBL/GenBank/DDBJ databases">
        <title>Draft genome of Mucuna pruriens seed.</title>
        <authorList>
            <person name="Nnadi N.E."/>
            <person name="Vos R."/>
            <person name="Hasami M.H."/>
            <person name="Devisetty U.K."/>
            <person name="Aguiy J.C."/>
        </authorList>
    </citation>
    <scope>NUCLEOTIDE SEQUENCE [LARGE SCALE GENOMIC DNA]</scope>
    <source>
        <strain evidence="1">JCA_2017</strain>
    </source>
</reference>
<protein>
    <submittedName>
        <fullName evidence="1">Uncharacterized protein</fullName>
    </submittedName>
</protein>
<keyword evidence="2" id="KW-1185">Reference proteome</keyword>
<accession>A0A371H000</accession>
<proteinExistence type="predicted"/>
<name>A0A371H000_MUCPR</name>
<sequence length="77" mass="8841">MTYTELLPLLLKQMLIEVVPLKPLEPPYPRSYDPNARCDYHGGAVGYTTKRCWSLRYKVQDLLDEGQVGFQDQAPNV</sequence>
<organism evidence="1 2">
    <name type="scientific">Mucuna pruriens</name>
    <name type="common">Velvet bean</name>
    <name type="synonym">Dolichos pruriens</name>
    <dbReference type="NCBI Taxonomy" id="157652"/>
    <lineage>
        <taxon>Eukaryota</taxon>
        <taxon>Viridiplantae</taxon>
        <taxon>Streptophyta</taxon>
        <taxon>Embryophyta</taxon>
        <taxon>Tracheophyta</taxon>
        <taxon>Spermatophyta</taxon>
        <taxon>Magnoliopsida</taxon>
        <taxon>eudicotyledons</taxon>
        <taxon>Gunneridae</taxon>
        <taxon>Pentapetalae</taxon>
        <taxon>rosids</taxon>
        <taxon>fabids</taxon>
        <taxon>Fabales</taxon>
        <taxon>Fabaceae</taxon>
        <taxon>Papilionoideae</taxon>
        <taxon>50 kb inversion clade</taxon>
        <taxon>NPAAA clade</taxon>
        <taxon>indigoferoid/millettioid clade</taxon>
        <taxon>Phaseoleae</taxon>
        <taxon>Mucuna</taxon>
    </lineage>
</organism>
<dbReference type="PANTHER" id="PTHR32108">
    <property type="entry name" value="DNA-DIRECTED RNA POLYMERASE SUBUNIT ALPHA"/>
    <property type="match status" value="1"/>
</dbReference>
<evidence type="ECO:0000313" key="2">
    <source>
        <dbReference type="Proteomes" id="UP000257109"/>
    </source>
</evidence>
<evidence type="ECO:0000313" key="1">
    <source>
        <dbReference type="EMBL" id="RDX96101.1"/>
    </source>
</evidence>
<feature type="non-terminal residue" evidence="1">
    <location>
        <position position="1"/>
    </location>
</feature>